<reference evidence="1" key="1">
    <citation type="submission" date="2014-05" db="EMBL/GenBank/DDBJ databases">
        <title>The transcriptome of the halophilic microalga Tetraselmis sp. GSL018 isolated from the Great Salt Lake, Utah.</title>
        <authorList>
            <person name="Jinkerson R.E."/>
            <person name="D'Adamo S."/>
            <person name="Posewitz M.C."/>
        </authorList>
    </citation>
    <scope>NUCLEOTIDE SEQUENCE</scope>
    <source>
        <strain evidence="1">GSL018</strain>
    </source>
</reference>
<accession>A0A061S4M2</accession>
<organism evidence="1">
    <name type="scientific">Tetraselmis sp. GSL018</name>
    <dbReference type="NCBI Taxonomy" id="582737"/>
    <lineage>
        <taxon>Eukaryota</taxon>
        <taxon>Viridiplantae</taxon>
        <taxon>Chlorophyta</taxon>
        <taxon>core chlorophytes</taxon>
        <taxon>Chlorodendrophyceae</taxon>
        <taxon>Chlorodendrales</taxon>
        <taxon>Chlorodendraceae</taxon>
        <taxon>Tetraselmis</taxon>
    </lineage>
</organism>
<feature type="non-terminal residue" evidence="1">
    <location>
        <position position="72"/>
    </location>
</feature>
<feature type="non-terminal residue" evidence="1">
    <location>
        <position position="1"/>
    </location>
</feature>
<protein>
    <submittedName>
        <fullName evidence="1">Uncharacterized protein</fullName>
    </submittedName>
</protein>
<sequence>LTNCSRSDEVRCISYQCLTCSAYQSLKLEVIVEVDCCTDRNRGNGCPCRQWGRLNISAHARLTIQVLAVDDD</sequence>
<name>A0A061S4M2_9CHLO</name>
<gene>
    <name evidence="1" type="ORF">TSPGSL018_16907</name>
</gene>
<evidence type="ECO:0000313" key="1">
    <source>
        <dbReference type="EMBL" id="JAC77731.1"/>
    </source>
</evidence>
<proteinExistence type="predicted"/>
<dbReference type="EMBL" id="GBEZ01007752">
    <property type="protein sequence ID" value="JAC77731.1"/>
    <property type="molecule type" value="Transcribed_RNA"/>
</dbReference>
<dbReference type="AlphaFoldDB" id="A0A061S4M2"/>